<dbReference type="STRING" id="52904.ENSSMAP00000028048"/>
<keyword evidence="2" id="KW-1185">Reference proteome</keyword>
<protein>
    <submittedName>
        <fullName evidence="1">Putative zinc finger BED domain-containing protein 1-like</fullName>
    </submittedName>
</protein>
<sequence length="107" mass="12332">MESSEDDPGFILNFKQTFTLDMEKRKDETNSTWLKISTALDPRFKDLKCLHRSERAELWALFAGILKEMLPQQPVQTATSEPPQKKAALLVALILNLMMRRTVLKNL</sequence>
<organism evidence="1 2">
    <name type="scientific">Scophthalmus maximus</name>
    <name type="common">Turbot</name>
    <name type="synonym">Psetta maxima</name>
    <dbReference type="NCBI Taxonomy" id="52904"/>
    <lineage>
        <taxon>Eukaryota</taxon>
        <taxon>Metazoa</taxon>
        <taxon>Chordata</taxon>
        <taxon>Craniata</taxon>
        <taxon>Vertebrata</taxon>
        <taxon>Euteleostomi</taxon>
        <taxon>Actinopterygii</taxon>
        <taxon>Neopterygii</taxon>
        <taxon>Teleostei</taxon>
        <taxon>Neoteleostei</taxon>
        <taxon>Acanthomorphata</taxon>
        <taxon>Carangaria</taxon>
        <taxon>Pleuronectiformes</taxon>
        <taxon>Pleuronectoidei</taxon>
        <taxon>Scophthalmidae</taxon>
        <taxon>Scophthalmus</taxon>
    </lineage>
</organism>
<proteinExistence type="predicted"/>
<accession>A0A2U9CSH9</accession>
<dbReference type="Proteomes" id="UP000246464">
    <property type="component" value="Chromosome 20"/>
</dbReference>
<dbReference type="AlphaFoldDB" id="A0A2U9CSH9"/>
<dbReference type="EMBL" id="CP026262">
    <property type="protein sequence ID" value="AWP19547.1"/>
    <property type="molecule type" value="Genomic_DNA"/>
</dbReference>
<evidence type="ECO:0000313" key="2">
    <source>
        <dbReference type="Proteomes" id="UP000246464"/>
    </source>
</evidence>
<reference evidence="1 2" key="1">
    <citation type="submission" date="2017-12" db="EMBL/GenBank/DDBJ databases">
        <title>Integrating genomic resources of turbot (Scophthalmus maximus) in depth evaluation of genetic and physical mapping variation across individuals.</title>
        <authorList>
            <person name="Martinez P."/>
        </authorList>
    </citation>
    <scope>NUCLEOTIDE SEQUENCE [LARGE SCALE GENOMIC DNA]</scope>
</reference>
<gene>
    <name evidence="1" type="ORF">SMAX5B_008372</name>
</gene>
<evidence type="ECO:0000313" key="1">
    <source>
        <dbReference type="EMBL" id="AWP19547.1"/>
    </source>
</evidence>
<name>A0A2U9CSH9_SCOMX</name>